<feature type="transmembrane region" description="Helical" evidence="2">
    <location>
        <begin position="75"/>
        <end position="95"/>
    </location>
</feature>
<comment type="similarity">
    <text evidence="1">Belongs to the EamA transporter family.</text>
</comment>
<accession>A0A7X5QYV1</accession>
<feature type="transmembrane region" description="Helical" evidence="2">
    <location>
        <begin position="180"/>
        <end position="199"/>
    </location>
</feature>
<dbReference type="Pfam" id="PF00892">
    <property type="entry name" value="EamA"/>
    <property type="match status" value="1"/>
</dbReference>
<feature type="transmembrane region" description="Helical" evidence="2">
    <location>
        <begin position="149"/>
        <end position="168"/>
    </location>
</feature>
<feature type="transmembrane region" description="Helical" evidence="2">
    <location>
        <begin position="265"/>
        <end position="281"/>
    </location>
</feature>
<gene>
    <name evidence="4" type="ORF">FHX76_000334</name>
</gene>
<keyword evidence="2" id="KW-0472">Membrane</keyword>
<keyword evidence="5" id="KW-1185">Reference proteome</keyword>
<dbReference type="SUPFAM" id="SSF103481">
    <property type="entry name" value="Multidrug resistance efflux transporter EmrE"/>
    <property type="match status" value="2"/>
</dbReference>
<evidence type="ECO:0000256" key="2">
    <source>
        <dbReference type="SAM" id="Phobius"/>
    </source>
</evidence>
<sequence>MTVPARANGSAALPIPPWGMAVTAMLLIQLSSSLSVGLIGEVGAAATAWLRLTMGAVIFIAVARPPIRSIRRQDVLPLIGLGTATGVMSIGFLAAIERIPLGTAVAIEFLGPLLVAGFRSSNRRMLTWPALALIGVVLMTEPWNGGVELLGISYALIAGIGWGTYIVLTQKVGDRFSGISGLSISIPIAAILATFVGLPQASGNITWQILLAALGLAVLSPVLPFVLEMLALKRMTHTAFGTLMALEPAFGVLLGLLVLHQIPSAVQIVGISLVVFAGAAAQRGGLRASASPPTANPEPTIGHA</sequence>
<dbReference type="Proteomes" id="UP000541033">
    <property type="component" value="Unassembled WGS sequence"/>
</dbReference>
<name>A0A7X5QYV1_9MICO</name>
<evidence type="ECO:0000313" key="4">
    <source>
        <dbReference type="EMBL" id="NIH52466.1"/>
    </source>
</evidence>
<protein>
    <submittedName>
        <fullName evidence="4">Inner membrane transporter RhtA</fullName>
    </submittedName>
</protein>
<feature type="domain" description="EamA" evidence="3">
    <location>
        <begin position="150"/>
        <end position="277"/>
    </location>
</feature>
<feature type="transmembrane region" description="Helical" evidence="2">
    <location>
        <begin position="101"/>
        <end position="118"/>
    </location>
</feature>
<evidence type="ECO:0000313" key="5">
    <source>
        <dbReference type="Proteomes" id="UP000541033"/>
    </source>
</evidence>
<dbReference type="InterPro" id="IPR037185">
    <property type="entry name" value="EmrE-like"/>
</dbReference>
<comment type="caution">
    <text evidence="4">The sequence shown here is derived from an EMBL/GenBank/DDBJ whole genome shotgun (WGS) entry which is preliminary data.</text>
</comment>
<dbReference type="AlphaFoldDB" id="A0A7X5QYV1"/>
<evidence type="ECO:0000259" key="3">
    <source>
        <dbReference type="Pfam" id="PF00892"/>
    </source>
</evidence>
<reference evidence="4 5" key="1">
    <citation type="submission" date="2020-02" db="EMBL/GenBank/DDBJ databases">
        <title>Sequencing the genomes of 1000 actinobacteria strains.</title>
        <authorList>
            <person name="Klenk H.-P."/>
        </authorList>
    </citation>
    <scope>NUCLEOTIDE SEQUENCE [LARGE SCALE GENOMIC DNA]</scope>
    <source>
        <strain evidence="4 5">DSM 27960</strain>
    </source>
</reference>
<feature type="transmembrane region" description="Helical" evidence="2">
    <location>
        <begin position="42"/>
        <end position="63"/>
    </location>
</feature>
<dbReference type="RefSeq" id="WP_243848567.1">
    <property type="nucleotide sequence ID" value="NZ_JAAMOX010000001.1"/>
</dbReference>
<feature type="transmembrane region" description="Helical" evidence="2">
    <location>
        <begin position="125"/>
        <end position="143"/>
    </location>
</feature>
<feature type="transmembrane region" description="Helical" evidence="2">
    <location>
        <begin position="205"/>
        <end position="227"/>
    </location>
</feature>
<dbReference type="GO" id="GO:0016020">
    <property type="term" value="C:membrane"/>
    <property type="evidence" value="ECO:0007669"/>
    <property type="project" value="InterPro"/>
</dbReference>
<dbReference type="EMBL" id="JAAMOX010000001">
    <property type="protein sequence ID" value="NIH52466.1"/>
    <property type="molecule type" value="Genomic_DNA"/>
</dbReference>
<keyword evidence="2" id="KW-0812">Transmembrane</keyword>
<feature type="transmembrane region" description="Helical" evidence="2">
    <location>
        <begin position="12"/>
        <end position="30"/>
    </location>
</feature>
<feature type="transmembrane region" description="Helical" evidence="2">
    <location>
        <begin position="239"/>
        <end position="259"/>
    </location>
</feature>
<evidence type="ECO:0000256" key="1">
    <source>
        <dbReference type="ARBA" id="ARBA00007362"/>
    </source>
</evidence>
<organism evidence="4 5">
    <name type="scientific">Lysinibacter cavernae</name>
    <dbReference type="NCBI Taxonomy" id="1640652"/>
    <lineage>
        <taxon>Bacteria</taxon>
        <taxon>Bacillati</taxon>
        <taxon>Actinomycetota</taxon>
        <taxon>Actinomycetes</taxon>
        <taxon>Micrococcales</taxon>
        <taxon>Microbacteriaceae</taxon>
        <taxon>Lysinibacter</taxon>
    </lineage>
</organism>
<dbReference type="InterPro" id="IPR000620">
    <property type="entry name" value="EamA_dom"/>
</dbReference>
<proteinExistence type="inferred from homology"/>
<keyword evidence="2" id="KW-1133">Transmembrane helix</keyword>